<dbReference type="InterPro" id="IPR018391">
    <property type="entry name" value="PQQ_b-propeller_rpt"/>
</dbReference>
<feature type="transmembrane region" description="Helical" evidence="2">
    <location>
        <begin position="57"/>
        <end position="81"/>
    </location>
</feature>
<name>A0ABS7ZHF8_9MICO</name>
<feature type="region of interest" description="Disordered" evidence="1">
    <location>
        <begin position="535"/>
        <end position="567"/>
    </location>
</feature>
<evidence type="ECO:0000256" key="2">
    <source>
        <dbReference type="SAM" id="Phobius"/>
    </source>
</evidence>
<evidence type="ECO:0000256" key="1">
    <source>
        <dbReference type="SAM" id="MobiDB-lite"/>
    </source>
</evidence>
<organism evidence="3 4">
    <name type="scientific">Isoptericola luteus</name>
    <dbReference type="NCBI Taxonomy" id="2879484"/>
    <lineage>
        <taxon>Bacteria</taxon>
        <taxon>Bacillati</taxon>
        <taxon>Actinomycetota</taxon>
        <taxon>Actinomycetes</taxon>
        <taxon>Micrococcales</taxon>
        <taxon>Promicromonosporaceae</taxon>
        <taxon>Isoptericola</taxon>
    </lineage>
</organism>
<keyword evidence="2" id="KW-1133">Transmembrane helix</keyword>
<sequence>MSRRRASMATFDLEPDDLAADDPGRHGEVFGGEVPDDGPTWGRKTADRLRAVPPRTWWSVSGIVAGTLALVGGGLLAAHLVTSHGREERLAAAPGGVLDVAAAMDQDAAWEVDADTGVLAVLAGGSVVVRDGADVLGVDAATGEERWRHTLGDLAECGPTPWSPAEWATPVDELVCLSGTDEDRTVTVFDAGGAVLGHRGLGDVAGAAVQAAADGMIVVVEPDGPVPAPRRFDSEQEAFDVVESGAFTGPGAVLRFEDALTGDVRSSVAAYFDPSASSLCLTWTDGTVELDFNSFSLVSSPGVVGFERCGVDVTWTPPVGALATSPRFGPAGDVTTVSSVDGGLAVIDADEVRTTLVDVDAHAADTEKTAPRVALDGLLLDPWATDGAIGPRVVAAESGIVALDPDDLAGDPRWERAWDWAHRAEPLRVRVHDVEVLVRTADVVLLRQYGELVGLDVTTGRELWRSRELVEDGGLWVAGAVTDGAEALLLTQGSDPASYELVRLDVANGEVLARARRDGSLDGSVGTVGGRMLLRTSPGDAGGGTDVEDGGTLVTRSPGSLRGSPLA</sequence>
<dbReference type="RefSeq" id="WP_225566227.1">
    <property type="nucleotide sequence ID" value="NZ_JAIXCQ010000010.1"/>
</dbReference>
<dbReference type="SUPFAM" id="SSF50998">
    <property type="entry name" value="Quinoprotein alcohol dehydrogenase-like"/>
    <property type="match status" value="1"/>
</dbReference>
<dbReference type="Proteomes" id="UP001319870">
    <property type="component" value="Unassembled WGS sequence"/>
</dbReference>
<keyword evidence="4" id="KW-1185">Reference proteome</keyword>
<evidence type="ECO:0000313" key="4">
    <source>
        <dbReference type="Proteomes" id="UP001319870"/>
    </source>
</evidence>
<evidence type="ECO:0008006" key="5">
    <source>
        <dbReference type="Google" id="ProtNLM"/>
    </source>
</evidence>
<dbReference type="SMART" id="SM00564">
    <property type="entry name" value="PQQ"/>
    <property type="match status" value="2"/>
</dbReference>
<gene>
    <name evidence="3" type="ORF">LEP48_14045</name>
</gene>
<accession>A0ABS7ZHF8</accession>
<reference evidence="3 4" key="1">
    <citation type="submission" date="2021-09" db="EMBL/GenBank/DDBJ databases">
        <title>Isoptericola luteus sp. nov., a novel bacterium isolated from Harbin, the capital city of Heilongjiang province.</title>
        <authorList>
            <person name="Li J."/>
        </authorList>
    </citation>
    <scope>NUCLEOTIDE SEQUENCE [LARGE SCALE GENOMIC DNA]</scope>
    <source>
        <strain evidence="3 4">NEAU-Y5</strain>
    </source>
</reference>
<keyword evidence="2" id="KW-0472">Membrane</keyword>
<dbReference type="InterPro" id="IPR011047">
    <property type="entry name" value="Quinoprotein_ADH-like_sf"/>
</dbReference>
<feature type="region of interest" description="Disordered" evidence="1">
    <location>
        <begin position="1"/>
        <end position="44"/>
    </location>
</feature>
<proteinExistence type="predicted"/>
<dbReference type="EMBL" id="JAIXCQ010000010">
    <property type="protein sequence ID" value="MCA5894460.1"/>
    <property type="molecule type" value="Genomic_DNA"/>
</dbReference>
<protein>
    <recommendedName>
        <fullName evidence="5">Pyrrolo-quinoline quinone</fullName>
    </recommendedName>
</protein>
<evidence type="ECO:0000313" key="3">
    <source>
        <dbReference type="EMBL" id="MCA5894460.1"/>
    </source>
</evidence>
<comment type="caution">
    <text evidence="3">The sequence shown here is derived from an EMBL/GenBank/DDBJ whole genome shotgun (WGS) entry which is preliminary data.</text>
</comment>
<keyword evidence="2" id="KW-0812">Transmembrane</keyword>